<evidence type="ECO:0000259" key="11">
    <source>
        <dbReference type="Pfam" id="PF00133"/>
    </source>
</evidence>
<evidence type="ECO:0000259" key="12">
    <source>
        <dbReference type="Pfam" id="PF06827"/>
    </source>
</evidence>
<dbReference type="CDD" id="cd00818">
    <property type="entry name" value="IleRS_core"/>
    <property type="match status" value="1"/>
</dbReference>
<evidence type="ECO:0000256" key="3">
    <source>
        <dbReference type="ARBA" id="ARBA00022598"/>
    </source>
</evidence>
<name>A0A6V8NKF9_9ACTN</name>
<dbReference type="SUPFAM" id="SSF47323">
    <property type="entry name" value="Anticodon-binding domain of a subclass of class I aminoacyl-tRNA synthetases"/>
    <property type="match status" value="1"/>
</dbReference>
<dbReference type="PROSITE" id="PS00178">
    <property type="entry name" value="AA_TRNA_LIGASE_I"/>
    <property type="match status" value="1"/>
</dbReference>
<dbReference type="GO" id="GO:0006428">
    <property type="term" value="P:isoleucyl-tRNA aminoacylation"/>
    <property type="evidence" value="ECO:0007669"/>
    <property type="project" value="UniProtKB-UniRule"/>
</dbReference>
<dbReference type="InterPro" id="IPR009008">
    <property type="entry name" value="Val/Leu/Ile-tRNA-synth_edit"/>
</dbReference>
<dbReference type="CDD" id="cd07960">
    <property type="entry name" value="Anticodon_Ia_Ile_BEm"/>
    <property type="match status" value="1"/>
</dbReference>
<comment type="function">
    <text evidence="8 10">Catalyzes the attachment of isoleucine to tRNA(Ile). As IleRS can inadvertently accommodate and process structurally similar amino acids such as valine, to avoid such errors it has two additional distinct tRNA(Ile)-dependent editing activities. One activity is designated as 'pretransfer' editing and involves the hydrolysis of activated Val-AMP. The other activity is designated 'posttransfer' editing and involves deacylation of mischarged Val-tRNA(Ile).</text>
</comment>
<keyword evidence="2 10" id="KW-0963">Cytoplasm</keyword>
<feature type="binding site" evidence="10">
    <location>
        <position position="922"/>
    </location>
    <ligand>
        <name>Zn(2+)</name>
        <dbReference type="ChEBI" id="CHEBI:29105"/>
    </ligand>
</feature>
<comment type="domain">
    <text evidence="10">IleRS has two distinct active sites: one for aminoacylation and one for editing. The misactivated valine is translocated from the active site to the editing site, which sterically excludes the correctly activated isoleucine. The single editing site contains two valyl binding pockets, one specific for each substrate (Val-AMP or Val-tRNA(Ile)).</text>
</comment>
<dbReference type="InterPro" id="IPR014729">
    <property type="entry name" value="Rossmann-like_a/b/a_fold"/>
</dbReference>
<evidence type="ECO:0000256" key="6">
    <source>
        <dbReference type="ARBA" id="ARBA00022917"/>
    </source>
</evidence>
<feature type="domain" description="Zinc finger FPG/IleRS-type" evidence="12">
    <location>
        <begin position="896"/>
        <end position="923"/>
    </location>
</feature>
<dbReference type="Gene3D" id="1.10.730.20">
    <property type="match status" value="1"/>
</dbReference>
<feature type="short sequence motif" description="'KMSKS' region" evidence="10">
    <location>
        <begin position="600"/>
        <end position="604"/>
    </location>
</feature>
<feature type="binding site" evidence="10">
    <location>
        <position position="902"/>
    </location>
    <ligand>
        <name>Zn(2+)</name>
        <dbReference type="ChEBI" id="CHEBI:29105"/>
    </ligand>
</feature>
<comment type="subunit">
    <text evidence="10">Monomer.</text>
</comment>
<evidence type="ECO:0000256" key="4">
    <source>
        <dbReference type="ARBA" id="ARBA00022741"/>
    </source>
</evidence>
<dbReference type="InterPro" id="IPR023585">
    <property type="entry name" value="Ile-tRNA-ligase_type1"/>
</dbReference>
<dbReference type="SUPFAM" id="SSF50677">
    <property type="entry name" value="ValRS/IleRS/LeuRS editing domain"/>
    <property type="match status" value="1"/>
</dbReference>
<keyword evidence="10" id="KW-0479">Metal-binding</keyword>
<dbReference type="InterPro" id="IPR002300">
    <property type="entry name" value="aa-tRNA-synth_Ia"/>
</dbReference>
<comment type="similarity">
    <text evidence="1 10">Belongs to the class-I aminoacyl-tRNA synthetase family. IleS type 1 subfamily.</text>
</comment>
<dbReference type="SUPFAM" id="SSF52374">
    <property type="entry name" value="Nucleotidylyl transferase"/>
    <property type="match status" value="1"/>
</dbReference>
<dbReference type="InterPro" id="IPR002301">
    <property type="entry name" value="Ile-tRNA-ligase"/>
</dbReference>
<dbReference type="NCBIfam" id="TIGR00392">
    <property type="entry name" value="ileS"/>
    <property type="match status" value="1"/>
</dbReference>
<evidence type="ECO:0000313" key="14">
    <source>
        <dbReference type="EMBL" id="GFP20819.1"/>
    </source>
</evidence>
<dbReference type="InterPro" id="IPR033708">
    <property type="entry name" value="Anticodon_Ile_BEm"/>
</dbReference>
<dbReference type="InterPro" id="IPR001412">
    <property type="entry name" value="aa-tRNA-synth_I_CS"/>
</dbReference>
<reference evidence="14 15" key="1">
    <citation type="journal article" date="2020" name="Front. Microbiol.">
        <title>Single-cell genomics of novel Actinobacteria with the Wood-Ljungdahl pathway discovered in a serpentinizing system.</title>
        <authorList>
            <person name="Merino N."/>
            <person name="Kawai M."/>
            <person name="Boyd E.S."/>
            <person name="Colman D.R."/>
            <person name="McGlynn S.E."/>
            <person name="Nealson K.H."/>
            <person name="Kurokawa K."/>
            <person name="Hongoh Y."/>
        </authorList>
    </citation>
    <scope>NUCLEOTIDE SEQUENCE [LARGE SCALE GENOMIC DNA]</scope>
    <source>
        <strain evidence="14 15">S06</strain>
    </source>
</reference>
<feature type="domain" description="Aminoacyl-tRNA synthetase class Ia" evidence="11">
    <location>
        <begin position="27"/>
        <end position="638"/>
    </location>
</feature>
<keyword evidence="3 10" id="KW-0436">Ligase</keyword>
<evidence type="ECO:0000256" key="9">
    <source>
        <dbReference type="ARBA" id="ARBA00048359"/>
    </source>
</evidence>
<dbReference type="InterPro" id="IPR013155">
    <property type="entry name" value="M/V/L/I-tRNA-synth_anticd-bd"/>
</dbReference>
<evidence type="ECO:0000259" key="13">
    <source>
        <dbReference type="Pfam" id="PF08264"/>
    </source>
</evidence>
<proteinExistence type="inferred from homology"/>
<dbReference type="GO" id="GO:0005524">
    <property type="term" value="F:ATP binding"/>
    <property type="evidence" value="ECO:0007669"/>
    <property type="project" value="UniProtKB-UniRule"/>
</dbReference>
<dbReference type="Pfam" id="PF00133">
    <property type="entry name" value="tRNA-synt_1"/>
    <property type="match status" value="1"/>
</dbReference>
<evidence type="ECO:0000256" key="7">
    <source>
        <dbReference type="ARBA" id="ARBA00023146"/>
    </source>
</evidence>
<keyword evidence="4 10" id="KW-0547">Nucleotide-binding</keyword>
<evidence type="ECO:0000256" key="5">
    <source>
        <dbReference type="ARBA" id="ARBA00022840"/>
    </source>
</evidence>
<dbReference type="EMBL" id="BLRV01000003">
    <property type="protein sequence ID" value="GFP20819.1"/>
    <property type="molecule type" value="Genomic_DNA"/>
</dbReference>
<gene>
    <name evidence="10" type="primary">ileS</name>
    <name evidence="14" type="ORF">HKBW3S06_00046</name>
</gene>
<dbReference type="RefSeq" id="WP_176225968.1">
    <property type="nucleotide sequence ID" value="NZ_BLRV01000003.1"/>
</dbReference>
<comment type="subcellular location">
    <subcellularLocation>
        <location evidence="10">Cytoplasm</location>
    </subcellularLocation>
</comment>
<dbReference type="FunFam" id="3.40.50.620:FF:000152">
    <property type="entry name" value="Isoleucine--tRNA ligase"/>
    <property type="match status" value="1"/>
</dbReference>
<dbReference type="GO" id="GO:0000049">
    <property type="term" value="F:tRNA binding"/>
    <property type="evidence" value="ECO:0007669"/>
    <property type="project" value="InterPro"/>
</dbReference>
<dbReference type="Pfam" id="PF08264">
    <property type="entry name" value="Anticodon_1"/>
    <property type="match status" value="1"/>
</dbReference>
<dbReference type="PRINTS" id="PR00984">
    <property type="entry name" value="TRNASYNTHILE"/>
</dbReference>
<dbReference type="Gene3D" id="1.10.10.830">
    <property type="entry name" value="Ile-tRNA synthetase CP2 domain-like"/>
    <property type="match status" value="1"/>
</dbReference>
<evidence type="ECO:0000256" key="8">
    <source>
        <dbReference type="ARBA" id="ARBA00025217"/>
    </source>
</evidence>
<evidence type="ECO:0000256" key="1">
    <source>
        <dbReference type="ARBA" id="ARBA00006887"/>
    </source>
</evidence>
<feature type="domain" description="Methionyl/Valyl/Leucyl/Isoleucyl-tRNA synthetase anticodon-binding" evidence="13">
    <location>
        <begin position="683"/>
        <end position="838"/>
    </location>
</feature>
<protein>
    <recommendedName>
        <fullName evidence="10">Isoleucine--tRNA ligase</fullName>
        <ecNumber evidence="10">6.1.1.5</ecNumber>
    </recommendedName>
    <alternativeName>
        <fullName evidence="10">Isoleucyl-tRNA synthetase</fullName>
        <shortName evidence="10">IleRS</shortName>
    </alternativeName>
</protein>
<comment type="catalytic activity">
    <reaction evidence="9 10">
        <text>tRNA(Ile) + L-isoleucine + ATP = L-isoleucyl-tRNA(Ile) + AMP + diphosphate</text>
        <dbReference type="Rhea" id="RHEA:11060"/>
        <dbReference type="Rhea" id="RHEA-COMP:9666"/>
        <dbReference type="Rhea" id="RHEA-COMP:9695"/>
        <dbReference type="ChEBI" id="CHEBI:30616"/>
        <dbReference type="ChEBI" id="CHEBI:33019"/>
        <dbReference type="ChEBI" id="CHEBI:58045"/>
        <dbReference type="ChEBI" id="CHEBI:78442"/>
        <dbReference type="ChEBI" id="CHEBI:78528"/>
        <dbReference type="ChEBI" id="CHEBI:456215"/>
        <dbReference type="EC" id="6.1.1.5"/>
    </reaction>
</comment>
<keyword evidence="10" id="KW-0862">Zinc</keyword>
<feature type="binding site" evidence="10">
    <location>
        <position position="559"/>
    </location>
    <ligand>
        <name>L-isoleucyl-5'-AMP</name>
        <dbReference type="ChEBI" id="CHEBI:178002"/>
    </ligand>
</feature>
<evidence type="ECO:0000256" key="2">
    <source>
        <dbReference type="ARBA" id="ARBA00022490"/>
    </source>
</evidence>
<dbReference type="InterPro" id="IPR009080">
    <property type="entry name" value="tRNAsynth_Ia_anticodon-bd"/>
</dbReference>
<comment type="caution">
    <text evidence="14">The sequence shown here is derived from an EMBL/GenBank/DDBJ whole genome shotgun (WGS) entry which is preliminary data.</text>
</comment>
<keyword evidence="6 10" id="KW-0648">Protein biosynthesis</keyword>
<comment type="cofactor">
    <cofactor evidence="10">
        <name>Zn(2+)</name>
        <dbReference type="ChEBI" id="CHEBI:29105"/>
    </cofactor>
    <text evidence="10">Binds 1 zinc ion per subunit.</text>
</comment>
<organism evidence="14 15">
    <name type="scientific">Candidatus Hakubella thermalkaliphila</name>
    <dbReference type="NCBI Taxonomy" id="2754717"/>
    <lineage>
        <taxon>Bacteria</taxon>
        <taxon>Bacillati</taxon>
        <taxon>Actinomycetota</taxon>
        <taxon>Actinomycetota incertae sedis</taxon>
        <taxon>Candidatus Hakubellales</taxon>
        <taxon>Candidatus Hakubellaceae</taxon>
        <taxon>Candidatus Hakubella</taxon>
    </lineage>
</organism>
<keyword evidence="7 10" id="KW-0030">Aminoacyl-tRNA synthetase</keyword>
<feature type="short sequence motif" description="'HIGH' region" evidence="10">
    <location>
        <begin position="57"/>
        <end position="67"/>
    </location>
</feature>
<dbReference type="GO" id="GO:0008270">
    <property type="term" value="F:zinc ion binding"/>
    <property type="evidence" value="ECO:0007669"/>
    <property type="project" value="UniProtKB-UniRule"/>
</dbReference>
<dbReference type="InterPro" id="IPR050081">
    <property type="entry name" value="Ile-tRNA_ligase"/>
</dbReference>
<dbReference type="GO" id="GO:0002161">
    <property type="term" value="F:aminoacyl-tRNA deacylase activity"/>
    <property type="evidence" value="ECO:0007669"/>
    <property type="project" value="InterPro"/>
</dbReference>
<dbReference type="AlphaFoldDB" id="A0A6V8NKF9"/>
<dbReference type="GO" id="GO:0005829">
    <property type="term" value="C:cytosol"/>
    <property type="evidence" value="ECO:0007669"/>
    <property type="project" value="TreeGrafter"/>
</dbReference>
<dbReference type="HAMAP" id="MF_02002">
    <property type="entry name" value="Ile_tRNA_synth_type1"/>
    <property type="match status" value="1"/>
</dbReference>
<dbReference type="EC" id="6.1.1.5" evidence="10"/>
<dbReference type="Proteomes" id="UP000580051">
    <property type="component" value="Unassembled WGS sequence"/>
</dbReference>
<accession>A0A6V8NKF9</accession>
<dbReference type="FunFam" id="1.10.730.20:FF:000001">
    <property type="entry name" value="Isoleucine--tRNA ligase"/>
    <property type="match status" value="1"/>
</dbReference>
<dbReference type="InterPro" id="IPR010663">
    <property type="entry name" value="Znf_FPG/IleRS"/>
</dbReference>
<evidence type="ECO:0000313" key="15">
    <source>
        <dbReference type="Proteomes" id="UP000580051"/>
    </source>
</evidence>
<dbReference type="PANTHER" id="PTHR42765">
    <property type="entry name" value="SOLEUCYL-TRNA SYNTHETASE"/>
    <property type="match status" value="1"/>
</dbReference>
<feature type="binding site" evidence="10">
    <location>
        <position position="919"/>
    </location>
    <ligand>
        <name>Zn(2+)</name>
        <dbReference type="ChEBI" id="CHEBI:29105"/>
    </ligand>
</feature>
<keyword evidence="5 10" id="KW-0067">ATP-binding</keyword>
<feature type="binding site" evidence="10">
    <location>
        <position position="899"/>
    </location>
    <ligand>
        <name>Zn(2+)</name>
        <dbReference type="ChEBI" id="CHEBI:29105"/>
    </ligand>
</feature>
<dbReference type="Pfam" id="PF06827">
    <property type="entry name" value="zf-FPG_IleRS"/>
    <property type="match status" value="1"/>
</dbReference>
<dbReference type="Gene3D" id="3.40.50.620">
    <property type="entry name" value="HUPs"/>
    <property type="match status" value="2"/>
</dbReference>
<sequence>MGYKDTLNLPQTSFSMRANLATKEPEILDFWDEIGLYQKTLARNKGRKSFILHDGPPYSNGDIHMGHALNKVLKDMIVKYKSLRGYYAPYVPGWDNHGLPIENKVVEMVKEENLELDRMELRRRCRDYALHFVDVQRQQFKRLGVRGDWENPYLTLSNEYEAIIVKVFSELVAGGYVYRGLRPIHWCTSCQTALAEAEIEYEMKVSPSIYVKFPVKEDPQGIFGGKKGFILIWTTTPWTIPANLAIVVHPEYDYVILKTREEELYLVAQELVERVAAEAHLEDYQIVARYKGGDLKDLICTHPFLARPSPVLLGDYVTLDQGTGCVHTAPGHGREDFLTGQQYGLEILCPVDERGIFDDRAGQFRGMYVEDANPLVVEAIAQNGLLLKVGQVEHQYPHCWRCHNPVIFRTTVQWFMSVDHQGLRQKALKEIDQVEWIPRWGRNRIYAMVAERPDWCLSRQRFWGVGIPIFYCQKCGEPILDKRAIECVYELVKKEGSDAWFTKNPEEILPSDFNCPSCGGNSFRKENDILDVWFDSGSSHRAVLETRPELSWPADMYLEGSDQHRGWFNSSLMVSMATRDRAPYRSVLTHGFMVDDKGRKMAKSLGNVISPLDVMRDSGADILRLWVSSTDYRGDVGISPSILKQVTDTYRRIRNTARFLLGNLYDFDPDVKALPYQDLWEVDRWALQRLRRLTEQVTRAYQEYQFHLVYHYISNFCAVEMSARYLDILKDRLYTSAPDAPGRRSAQTVLFKILTYLTSLLCPVLSFTCEEIWQSTPDFQGKEESIHLRPWPDPSEIPVEEEVERKFDEIMTARDEVFKRLEVLRGQKTIGDSLRARVRLFTDDENLYSHLMENRKSLEELYMVSEIEVERELSGREPTISLRMGRMALEVEPAAGKKCERCWKYLPSVGSNIKHPQVCAGCLEILELLGIEVLTKL</sequence>
<dbReference type="PANTHER" id="PTHR42765:SF1">
    <property type="entry name" value="ISOLEUCINE--TRNA LIGASE, MITOCHONDRIAL"/>
    <property type="match status" value="1"/>
</dbReference>
<feature type="binding site" evidence="10">
    <location>
        <position position="603"/>
    </location>
    <ligand>
        <name>ATP</name>
        <dbReference type="ChEBI" id="CHEBI:30616"/>
    </ligand>
</feature>
<evidence type="ECO:0000256" key="10">
    <source>
        <dbReference type="HAMAP-Rule" id="MF_02002"/>
    </source>
</evidence>
<dbReference type="GO" id="GO:0004822">
    <property type="term" value="F:isoleucine-tRNA ligase activity"/>
    <property type="evidence" value="ECO:0007669"/>
    <property type="project" value="UniProtKB-UniRule"/>
</dbReference>